<keyword evidence="2 3" id="KW-0808">Transferase</keyword>
<organism evidence="5 6">
    <name type="scientific">Paramixta manurensis</name>
    <dbReference type="NCBI Taxonomy" id="2740817"/>
    <lineage>
        <taxon>Bacteria</taxon>
        <taxon>Pseudomonadati</taxon>
        <taxon>Pseudomonadota</taxon>
        <taxon>Gammaproteobacteria</taxon>
        <taxon>Enterobacterales</taxon>
        <taxon>Erwiniaceae</taxon>
        <taxon>Paramixta</taxon>
    </lineage>
</organism>
<dbReference type="InterPro" id="IPR037171">
    <property type="entry name" value="NagB/RpiA_transferase-like"/>
</dbReference>
<evidence type="ECO:0000256" key="1">
    <source>
        <dbReference type="ARBA" id="ARBA00007154"/>
    </source>
</evidence>
<dbReference type="AlphaFoldDB" id="A0A6M8UIF5"/>
<evidence type="ECO:0000256" key="4">
    <source>
        <dbReference type="PIRSR" id="PIRSR000858-1"/>
    </source>
</evidence>
<evidence type="ECO:0000256" key="3">
    <source>
        <dbReference type="PIRNR" id="PIRNR000858"/>
    </source>
</evidence>
<dbReference type="EMBL" id="CP054212">
    <property type="protein sequence ID" value="QKJ87530.1"/>
    <property type="molecule type" value="Genomic_DNA"/>
</dbReference>
<reference evidence="5 6" key="1">
    <citation type="submission" date="2020-06" db="EMBL/GenBank/DDBJ databases">
        <title>Genome sequence of Paramixta manurensis strain PD-1.</title>
        <authorList>
            <person name="Lee C.W."/>
            <person name="Kim J."/>
        </authorList>
    </citation>
    <scope>NUCLEOTIDE SEQUENCE [LARGE SCALE GENOMIC DNA]</scope>
    <source>
        <strain evidence="5 6">PD-1</strain>
    </source>
</reference>
<dbReference type="Proteomes" id="UP000505325">
    <property type="component" value="Chromosome"/>
</dbReference>
<dbReference type="PANTHER" id="PTHR43293:SF1">
    <property type="entry name" value="ACETATE COA-TRANSFERASE YDIF"/>
    <property type="match status" value="1"/>
</dbReference>
<proteinExistence type="inferred from homology"/>
<dbReference type="SMART" id="SM00882">
    <property type="entry name" value="CoA_trans"/>
    <property type="match status" value="1"/>
</dbReference>
<dbReference type="PIRSF" id="PIRSF000858">
    <property type="entry name" value="SCOT-t"/>
    <property type="match status" value="1"/>
</dbReference>
<sequence>MFKSKVYAVDEAVSKIPPGATVLVDGSGGGVNEPGYILAALKKRFERYGSPGGLTVVHPSGMGDGQGGGIDYLANPRLVRKVIGGHWSWCRQMQDLAVTDQIEAWCLPQGVMSHLLRVIASNGPGLISRVGLGTFVDPRIDGGRINQRATGEHVRLMTLEEEEFLFFRAFPIDVAIIRGSVADEDGNMTMDEEGLNAETLSAAQAAKNSGGMVIAQVKHLAARGSLDPRRVKVPGVLVDAVVVCQEQRLSFATECDPSLTGTLRIPGGQFPLLPMSARKVIARRAAKTLQEGDIVNLGYGMPDGVASVLAEQGQGDMVTFTLEQGHIGGIPATGSDFGMVRNPQAMLDAGYQFDWYDGGGLDIAILSFAEVDQQGNVNVSKFGGRVAGIGGFVNISQGAHRVVFVGTFKAGKQRQHFSSDGIKIEAEGHARKFVNKLEQISFSAFYASKRNQPVIYITERCVFELGPEGLVLTEIAPGVDLEKDILAQMDFRPGIASTLKMMDPALFGSPVIAQSTVGACS</sequence>
<dbReference type="RefSeq" id="WP_173634466.1">
    <property type="nucleotide sequence ID" value="NZ_CP054212.1"/>
</dbReference>
<comment type="function">
    <text evidence="3">CoA transferase having broad substrate specificity for short-chain acyl-CoA thioesters with the activity decreasing when the length of the carboxylic acid chain exceeds four carbons.</text>
</comment>
<dbReference type="InterPro" id="IPR004165">
    <property type="entry name" value="CoA_trans_fam_I"/>
</dbReference>
<dbReference type="PANTHER" id="PTHR43293">
    <property type="entry name" value="ACETATE COA-TRANSFERASE YDIF"/>
    <property type="match status" value="1"/>
</dbReference>
<feature type="active site" description="5-glutamyl coenzyme A thioester intermediate" evidence="4">
    <location>
        <position position="323"/>
    </location>
</feature>
<evidence type="ECO:0000256" key="2">
    <source>
        <dbReference type="ARBA" id="ARBA00022679"/>
    </source>
</evidence>
<dbReference type="Pfam" id="PF01144">
    <property type="entry name" value="CoA_trans"/>
    <property type="match status" value="1"/>
</dbReference>
<comment type="similarity">
    <text evidence="1 3">Belongs to the 3-oxoacid CoA-transferase family.</text>
</comment>
<dbReference type="SUPFAM" id="SSF100950">
    <property type="entry name" value="NagB/RpiA/CoA transferase-like"/>
    <property type="match status" value="2"/>
</dbReference>
<comment type="catalytic activity">
    <reaction evidence="3">
        <text>an acyl-CoA + acetate = a carboxylate + acetyl-CoA</text>
        <dbReference type="Rhea" id="RHEA:13381"/>
        <dbReference type="ChEBI" id="CHEBI:29067"/>
        <dbReference type="ChEBI" id="CHEBI:30089"/>
        <dbReference type="ChEBI" id="CHEBI:57288"/>
        <dbReference type="ChEBI" id="CHEBI:58342"/>
        <dbReference type="EC" id="2.8.3.8"/>
    </reaction>
</comment>
<evidence type="ECO:0000313" key="6">
    <source>
        <dbReference type="Proteomes" id="UP000505325"/>
    </source>
</evidence>
<dbReference type="GO" id="GO:0046952">
    <property type="term" value="P:ketone body catabolic process"/>
    <property type="evidence" value="ECO:0007669"/>
    <property type="project" value="InterPro"/>
</dbReference>
<dbReference type="Gene3D" id="3.40.1080.10">
    <property type="entry name" value="Glutaconate Coenzyme A-transferase"/>
    <property type="match status" value="2"/>
</dbReference>
<protein>
    <recommendedName>
        <fullName evidence="3">Acetate CoA-transferase YdiF</fullName>
        <ecNumber evidence="3">2.8.3.8</ecNumber>
    </recommendedName>
</protein>
<gene>
    <name evidence="5" type="ORF">PMPD1_2589</name>
</gene>
<evidence type="ECO:0000313" key="5">
    <source>
        <dbReference type="EMBL" id="QKJ87530.1"/>
    </source>
</evidence>
<dbReference type="GO" id="GO:0008775">
    <property type="term" value="F:acetate CoA-transferase activity"/>
    <property type="evidence" value="ECO:0007669"/>
    <property type="project" value="UniProtKB-EC"/>
</dbReference>
<name>A0A6M8UIF5_9GAMM</name>
<dbReference type="InterPro" id="IPR014388">
    <property type="entry name" value="3-oxoacid_CoA-transferase"/>
</dbReference>
<keyword evidence="6" id="KW-1185">Reference proteome</keyword>
<dbReference type="KEGG" id="pmak:PMPD1_2589"/>
<accession>A0A6M8UIF5</accession>
<dbReference type="EC" id="2.8.3.8" evidence="3"/>